<keyword evidence="2" id="KW-0808">Transferase</keyword>
<feature type="region of interest" description="Disordered" evidence="1">
    <location>
        <begin position="216"/>
        <end position="261"/>
    </location>
</feature>
<feature type="compositionally biased region" description="Basic and acidic residues" evidence="1">
    <location>
        <begin position="224"/>
        <end position="249"/>
    </location>
</feature>
<evidence type="ECO:0000313" key="3">
    <source>
        <dbReference type="Proteomes" id="UP000250235"/>
    </source>
</evidence>
<dbReference type="GO" id="GO:0016740">
    <property type="term" value="F:transferase activity"/>
    <property type="evidence" value="ECO:0007669"/>
    <property type="project" value="UniProtKB-KW"/>
</dbReference>
<accession>A0A2Z7C3N6</accession>
<protein>
    <submittedName>
        <fullName evidence="2">7-deoxyloganetic acid glucosyltransferase-like</fullName>
    </submittedName>
</protein>
<evidence type="ECO:0000256" key="1">
    <source>
        <dbReference type="SAM" id="MobiDB-lite"/>
    </source>
</evidence>
<proteinExistence type="predicted"/>
<feature type="region of interest" description="Disordered" evidence="1">
    <location>
        <begin position="130"/>
        <end position="151"/>
    </location>
</feature>
<feature type="compositionally biased region" description="Polar residues" evidence="1">
    <location>
        <begin position="252"/>
        <end position="261"/>
    </location>
</feature>
<sequence length="261" mass="28906">MAASFIQNALQVNFDSVLTFPDESMVKIFKALESTGLRGFLVCPSVLYKDDLVAFFAHSLVKENEVISCVQRKFVGISEDQFAEKAHKAAPTENNLAILPMVQYSEPISVVPAASPSARRCNAPKRKLVLQESDEEETVEKPTDKERTAVEQPTVEESFEEIVAKVIRETAEIEMVEIDLEEPVVLKTAGMEPVETERRIDVSAISNDDAVLSSMVLSNEEGPLVEKENEKVKEKETEKDTTDKGKCDTQTHGNQQSGENG</sequence>
<dbReference type="EMBL" id="KQ999433">
    <property type="protein sequence ID" value="KZV41516.1"/>
    <property type="molecule type" value="Genomic_DNA"/>
</dbReference>
<evidence type="ECO:0000313" key="2">
    <source>
        <dbReference type="EMBL" id="KZV41516.1"/>
    </source>
</evidence>
<reference evidence="2 3" key="1">
    <citation type="journal article" date="2015" name="Proc. Natl. Acad. Sci. U.S.A.">
        <title>The resurrection genome of Boea hygrometrica: A blueprint for survival of dehydration.</title>
        <authorList>
            <person name="Xiao L."/>
            <person name="Yang G."/>
            <person name="Zhang L."/>
            <person name="Yang X."/>
            <person name="Zhao S."/>
            <person name="Ji Z."/>
            <person name="Zhou Q."/>
            <person name="Hu M."/>
            <person name="Wang Y."/>
            <person name="Chen M."/>
            <person name="Xu Y."/>
            <person name="Jin H."/>
            <person name="Xiao X."/>
            <person name="Hu G."/>
            <person name="Bao F."/>
            <person name="Hu Y."/>
            <person name="Wan P."/>
            <person name="Li L."/>
            <person name="Deng X."/>
            <person name="Kuang T."/>
            <person name="Xiang C."/>
            <person name="Zhu J.K."/>
            <person name="Oliver M.J."/>
            <person name="He Y."/>
        </authorList>
    </citation>
    <scope>NUCLEOTIDE SEQUENCE [LARGE SCALE GENOMIC DNA]</scope>
    <source>
        <strain evidence="3">cv. XS01</strain>
    </source>
</reference>
<name>A0A2Z7C3N6_9LAMI</name>
<feature type="compositionally biased region" description="Basic and acidic residues" evidence="1">
    <location>
        <begin position="139"/>
        <end position="149"/>
    </location>
</feature>
<organism evidence="2 3">
    <name type="scientific">Dorcoceras hygrometricum</name>
    <dbReference type="NCBI Taxonomy" id="472368"/>
    <lineage>
        <taxon>Eukaryota</taxon>
        <taxon>Viridiplantae</taxon>
        <taxon>Streptophyta</taxon>
        <taxon>Embryophyta</taxon>
        <taxon>Tracheophyta</taxon>
        <taxon>Spermatophyta</taxon>
        <taxon>Magnoliopsida</taxon>
        <taxon>eudicotyledons</taxon>
        <taxon>Gunneridae</taxon>
        <taxon>Pentapetalae</taxon>
        <taxon>asterids</taxon>
        <taxon>lamiids</taxon>
        <taxon>Lamiales</taxon>
        <taxon>Gesneriaceae</taxon>
        <taxon>Didymocarpoideae</taxon>
        <taxon>Trichosporeae</taxon>
        <taxon>Loxocarpinae</taxon>
        <taxon>Dorcoceras</taxon>
    </lineage>
</organism>
<dbReference type="AlphaFoldDB" id="A0A2Z7C3N6"/>
<gene>
    <name evidence="2" type="ORF">F511_34876</name>
</gene>
<dbReference type="Proteomes" id="UP000250235">
    <property type="component" value="Unassembled WGS sequence"/>
</dbReference>
<keyword evidence="3" id="KW-1185">Reference proteome</keyword>